<dbReference type="PROSITE" id="PS00653">
    <property type="entry name" value="GLYCOSYL_HYDROL_F1_2"/>
    <property type="match status" value="1"/>
</dbReference>
<proteinExistence type="inferred from homology"/>
<dbReference type="PANTHER" id="PTHR10353:SF36">
    <property type="entry name" value="LP05116P"/>
    <property type="match status" value="1"/>
</dbReference>
<evidence type="ECO:0000256" key="1">
    <source>
        <dbReference type="ARBA" id="ARBA00000448"/>
    </source>
</evidence>
<keyword evidence="11" id="KW-1185">Reference proteome</keyword>
<keyword evidence="7 9" id="KW-0326">Glycosidase</keyword>
<evidence type="ECO:0000256" key="8">
    <source>
        <dbReference type="ARBA" id="ARBA00023326"/>
    </source>
</evidence>
<dbReference type="InterPro" id="IPR033132">
    <property type="entry name" value="GH_1_N_CS"/>
</dbReference>
<evidence type="ECO:0000256" key="9">
    <source>
        <dbReference type="RuleBase" id="RU361175"/>
    </source>
</evidence>
<dbReference type="Proteomes" id="UP001597260">
    <property type="component" value="Unassembled WGS sequence"/>
</dbReference>
<dbReference type="PRINTS" id="PR00131">
    <property type="entry name" value="GLHYDRLASE1"/>
</dbReference>
<comment type="caution">
    <text evidence="10">The sequence shown here is derived from an EMBL/GenBank/DDBJ whole genome shotgun (WGS) entry which is preliminary data.</text>
</comment>
<organism evidence="10 11">
    <name type="scientific">Micromonospora sonneratiae</name>
    <dbReference type="NCBI Taxonomy" id="1184706"/>
    <lineage>
        <taxon>Bacteria</taxon>
        <taxon>Bacillati</taxon>
        <taxon>Actinomycetota</taxon>
        <taxon>Actinomycetes</taxon>
        <taxon>Micromonosporales</taxon>
        <taxon>Micromonosporaceae</taxon>
        <taxon>Micromonospora</taxon>
    </lineage>
</organism>
<accession>A0ABW3YPK2</accession>
<evidence type="ECO:0000313" key="11">
    <source>
        <dbReference type="Proteomes" id="UP001597260"/>
    </source>
</evidence>
<dbReference type="Pfam" id="PF00232">
    <property type="entry name" value="Glyco_hydro_1"/>
    <property type="match status" value="1"/>
</dbReference>
<evidence type="ECO:0000313" key="10">
    <source>
        <dbReference type="EMBL" id="MFD1325813.1"/>
    </source>
</evidence>
<dbReference type="Gene3D" id="3.20.20.80">
    <property type="entry name" value="Glycosidases"/>
    <property type="match status" value="1"/>
</dbReference>
<comment type="catalytic activity">
    <reaction evidence="1 9">
        <text>Hydrolysis of terminal, non-reducing beta-D-glucosyl residues with release of beta-D-glucose.</text>
        <dbReference type="EC" id="3.2.1.21"/>
    </reaction>
</comment>
<sequence length="450" mass="49570">MTEAAQLNFPAGFTWGVSTSAYQIEGATSQDGRGTSIWDTFAHQPGRVVDGTTGDVACDHYHRYPEDVALMADLGVSAYRFSIAWPRIQPDGTSPANPAGLAFYDRLVDALLDRGIDPVATLFHWDLPQALEDRGGWLARDTAYRFAEYADLVARQLGDRVKLWITLNEPFVHMSYGYGMGVHAPGRMHLFDAFPVAHHQLLGHGLAVDALRAHTGNPIGIANNYSPVWLRGDTEADRAAAGAYDALHNRLFTDPLFGRGYPGELALDSAVTPDGPVVREGDLEIVARPIDFLGVNYYNPTGVRAPEEDGPLPFDLVPLDGYPTTNFDWPVAPDGLLDLLTTLRTTYGEALPPIHITEGGCSYDDVLTADGHCDDPERVAYLAGHLQAVREAMDAGVDVRGYFVWSLMDNFEWAEGFTKRFGLVHVDFDTQVRTPKTSYAWYRDLIARQP</sequence>
<dbReference type="EC" id="3.2.1.21" evidence="3 9"/>
<name>A0ABW3YPK2_9ACTN</name>
<keyword evidence="8" id="KW-0624">Polysaccharide degradation</keyword>
<keyword evidence="5" id="KW-0136">Cellulose degradation</keyword>
<gene>
    <name evidence="10" type="ORF">ACFQ4H_32515</name>
</gene>
<reference evidence="11" key="1">
    <citation type="journal article" date="2019" name="Int. J. Syst. Evol. Microbiol.">
        <title>The Global Catalogue of Microorganisms (GCM) 10K type strain sequencing project: providing services to taxonomists for standard genome sequencing and annotation.</title>
        <authorList>
            <consortium name="The Broad Institute Genomics Platform"/>
            <consortium name="The Broad Institute Genome Sequencing Center for Infectious Disease"/>
            <person name="Wu L."/>
            <person name="Ma J."/>
        </authorList>
    </citation>
    <scope>NUCLEOTIDE SEQUENCE [LARGE SCALE GENOMIC DNA]</scope>
    <source>
        <strain evidence="11">JCM 31037</strain>
    </source>
</reference>
<protein>
    <recommendedName>
        <fullName evidence="3 9">Beta-glucosidase</fullName>
        <ecNumber evidence="3 9">3.2.1.21</ecNumber>
    </recommendedName>
</protein>
<dbReference type="RefSeq" id="WP_377578687.1">
    <property type="nucleotide sequence ID" value="NZ_JBHTMP010000096.1"/>
</dbReference>
<evidence type="ECO:0000256" key="7">
    <source>
        <dbReference type="ARBA" id="ARBA00023295"/>
    </source>
</evidence>
<evidence type="ECO:0000256" key="3">
    <source>
        <dbReference type="ARBA" id="ARBA00012744"/>
    </source>
</evidence>
<evidence type="ECO:0000256" key="2">
    <source>
        <dbReference type="ARBA" id="ARBA00010838"/>
    </source>
</evidence>
<dbReference type="InterPro" id="IPR017853">
    <property type="entry name" value="GH"/>
</dbReference>
<evidence type="ECO:0000256" key="4">
    <source>
        <dbReference type="ARBA" id="ARBA00022801"/>
    </source>
</evidence>
<comment type="similarity">
    <text evidence="2 9">Belongs to the glycosyl hydrolase 1 family.</text>
</comment>
<keyword evidence="6" id="KW-0119">Carbohydrate metabolism</keyword>
<dbReference type="PANTHER" id="PTHR10353">
    <property type="entry name" value="GLYCOSYL HYDROLASE"/>
    <property type="match status" value="1"/>
</dbReference>
<dbReference type="InterPro" id="IPR001360">
    <property type="entry name" value="Glyco_hydro_1"/>
</dbReference>
<dbReference type="NCBIfam" id="TIGR03356">
    <property type="entry name" value="BGL"/>
    <property type="match status" value="1"/>
</dbReference>
<dbReference type="GO" id="GO:0008422">
    <property type="term" value="F:beta-glucosidase activity"/>
    <property type="evidence" value="ECO:0007669"/>
    <property type="project" value="UniProtKB-EC"/>
</dbReference>
<evidence type="ECO:0000256" key="5">
    <source>
        <dbReference type="ARBA" id="ARBA00023001"/>
    </source>
</evidence>
<dbReference type="SUPFAM" id="SSF51445">
    <property type="entry name" value="(Trans)glycosidases"/>
    <property type="match status" value="1"/>
</dbReference>
<keyword evidence="4 9" id="KW-0378">Hydrolase</keyword>
<evidence type="ECO:0000256" key="6">
    <source>
        <dbReference type="ARBA" id="ARBA00023277"/>
    </source>
</evidence>
<dbReference type="EMBL" id="JBHTMP010000096">
    <property type="protein sequence ID" value="MFD1325813.1"/>
    <property type="molecule type" value="Genomic_DNA"/>
</dbReference>
<dbReference type="InterPro" id="IPR017736">
    <property type="entry name" value="Glyco_hydro_1_beta-glucosidase"/>
</dbReference>